<dbReference type="Proteomes" id="UP000232149">
    <property type="component" value="Unassembled WGS sequence"/>
</dbReference>
<dbReference type="Gene3D" id="1.25.40.20">
    <property type="entry name" value="Ankyrin repeat-containing domain"/>
    <property type="match status" value="1"/>
</dbReference>
<dbReference type="EMBL" id="NPDU01000018">
    <property type="protein sequence ID" value="PJZ62314.1"/>
    <property type="molecule type" value="Genomic_DNA"/>
</dbReference>
<reference evidence="3 4" key="1">
    <citation type="submission" date="2017-07" db="EMBL/GenBank/DDBJ databases">
        <title>Leptospira spp. isolated from tropical soils.</title>
        <authorList>
            <person name="Thibeaux R."/>
            <person name="Iraola G."/>
            <person name="Ferres I."/>
            <person name="Bierque E."/>
            <person name="Girault D."/>
            <person name="Soupe-Gilbert M.-E."/>
            <person name="Picardeau M."/>
            <person name="Goarant C."/>
        </authorList>
    </citation>
    <scope>NUCLEOTIDE SEQUENCE [LARGE SCALE GENOMIC DNA]</scope>
    <source>
        <strain evidence="1 4">FH2-B-C1</strain>
        <strain evidence="2 3">FH2-B-D1</strain>
    </source>
</reference>
<evidence type="ECO:0000313" key="4">
    <source>
        <dbReference type="Proteomes" id="UP000232188"/>
    </source>
</evidence>
<dbReference type="AlphaFoldDB" id="A0A2M9YJZ3"/>
<evidence type="ECO:0000313" key="2">
    <source>
        <dbReference type="EMBL" id="PJZ62314.1"/>
    </source>
</evidence>
<dbReference type="InterPro" id="IPR036770">
    <property type="entry name" value="Ankyrin_rpt-contain_sf"/>
</dbReference>
<proteinExistence type="predicted"/>
<keyword evidence="3" id="KW-1185">Reference proteome</keyword>
<organism evidence="1 4">
    <name type="scientific">Leptospira adleri</name>
    <dbReference type="NCBI Taxonomy" id="2023186"/>
    <lineage>
        <taxon>Bacteria</taxon>
        <taxon>Pseudomonadati</taxon>
        <taxon>Spirochaetota</taxon>
        <taxon>Spirochaetia</taxon>
        <taxon>Leptospirales</taxon>
        <taxon>Leptospiraceae</taxon>
        <taxon>Leptospira</taxon>
    </lineage>
</organism>
<protein>
    <submittedName>
        <fullName evidence="1">Uncharacterized protein</fullName>
    </submittedName>
</protein>
<dbReference type="EMBL" id="NPDV01000019">
    <property type="protein sequence ID" value="PJZ51824.1"/>
    <property type="molecule type" value="Genomic_DNA"/>
</dbReference>
<name>A0A2M9YJZ3_9LEPT</name>
<accession>A0A2M9YJZ3</accession>
<comment type="caution">
    <text evidence="1">The sequence shown here is derived from an EMBL/GenBank/DDBJ whole genome shotgun (WGS) entry which is preliminary data.</text>
</comment>
<evidence type="ECO:0000313" key="3">
    <source>
        <dbReference type="Proteomes" id="UP000232149"/>
    </source>
</evidence>
<dbReference type="SUPFAM" id="SSF48403">
    <property type="entry name" value="Ankyrin repeat"/>
    <property type="match status" value="1"/>
</dbReference>
<gene>
    <name evidence="2" type="ORF">CH376_08915</name>
    <name evidence="1" type="ORF">CH380_18210</name>
</gene>
<sequence length="295" mass="33439">MKSYVKVYTILIFILISIQAGVAQTKSEDIDEQLIDSVLIRDLDRIQILLSKGADPNARKIEHEYHVVDHPNPLCHYNSCTRIYKIPSAIEIAIETNQPKALELLLKPGSSHPRILRLARDLRRLEMFRYLVKNGVSENGHELESAAHFCDIEYLKILLEGGIRDNGLAEPDTSGSPIISAASSNCPAALELLISFGYDIDELQPDYGYLKTQPTPKMTPILAAIRNGAVDCYRLLRKKNAKLKAADGIKLIRSEIEQYYPKLLNKKGKLSEDELRYKEIFIDLMEFKKIQETSK</sequence>
<evidence type="ECO:0000313" key="1">
    <source>
        <dbReference type="EMBL" id="PJZ51824.1"/>
    </source>
</evidence>
<dbReference type="Proteomes" id="UP000232188">
    <property type="component" value="Unassembled WGS sequence"/>
</dbReference>